<protein>
    <submittedName>
        <fullName evidence="1">Uncharacterized protein</fullName>
    </submittedName>
</protein>
<proteinExistence type="predicted"/>
<dbReference type="Proteomes" id="UP000005408">
    <property type="component" value="Unassembled WGS sequence"/>
</dbReference>
<sequence>IMLYSKEGVLLRNKHILIFIFFVLIRTVNPCKWNNVATCPDTKDKWDMAASRKNCLSSSNCSDYHCVPTETKQLVEVCTKPFYLQGVCPYFDTFGERLQMGTVSCRTGSENCSARYLSTSVYKYKVCFPIQGQPISGTSGMHTHDTENNSWVVYVVLISTVFIHQNQ</sequence>
<dbReference type="AlphaFoldDB" id="A0A8W8MJE0"/>
<evidence type="ECO:0000313" key="2">
    <source>
        <dbReference type="Proteomes" id="UP000005408"/>
    </source>
</evidence>
<organism evidence="1 2">
    <name type="scientific">Magallana gigas</name>
    <name type="common">Pacific oyster</name>
    <name type="synonym">Crassostrea gigas</name>
    <dbReference type="NCBI Taxonomy" id="29159"/>
    <lineage>
        <taxon>Eukaryota</taxon>
        <taxon>Metazoa</taxon>
        <taxon>Spiralia</taxon>
        <taxon>Lophotrochozoa</taxon>
        <taxon>Mollusca</taxon>
        <taxon>Bivalvia</taxon>
        <taxon>Autobranchia</taxon>
        <taxon>Pteriomorphia</taxon>
        <taxon>Ostreida</taxon>
        <taxon>Ostreoidea</taxon>
        <taxon>Ostreidae</taxon>
        <taxon>Magallana</taxon>
    </lineage>
</organism>
<name>A0A8W8MJE0_MAGGI</name>
<keyword evidence="2" id="KW-1185">Reference proteome</keyword>
<dbReference type="EnsemblMetazoa" id="G33236.1">
    <property type="protein sequence ID" value="G33236.1:cds"/>
    <property type="gene ID" value="G33236"/>
</dbReference>
<reference evidence="1" key="1">
    <citation type="submission" date="2022-08" db="UniProtKB">
        <authorList>
            <consortium name="EnsemblMetazoa"/>
        </authorList>
    </citation>
    <scope>IDENTIFICATION</scope>
    <source>
        <strain evidence="1">05x7-T-G4-1.051#20</strain>
    </source>
</reference>
<evidence type="ECO:0000313" key="1">
    <source>
        <dbReference type="EnsemblMetazoa" id="G33236.1:cds"/>
    </source>
</evidence>
<accession>A0A8W8MJE0</accession>